<dbReference type="RefSeq" id="WP_380888809.1">
    <property type="nucleotide sequence ID" value="NZ_JBHUDY010000001.1"/>
</dbReference>
<evidence type="ECO:0000256" key="2">
    <source>
        <dbReference type="ARBA" id="ARBA00022547"/>
    </source>
</evidence>
<keyword evidence="7 12" id="KW-0472">Membrane</keyword>
<evidence type="ECO:0000256" key="10">
    <source>
        <dbReference type="ARBA" id="ARBA00025614"/>
    </source>
</evidence>
<dbReference type="Pfam" id="PF00430">
    <property type="entry name" value="ATP-synt_B"/>
    <property type="match status" value="1"/>
</dbReference>
<organism evidence="15 16">
    <name type="scientific">Sphingomonas tabacisoli</name>
    <dbReference type="NCBI Taxonomy" id="2249466"/>
    <lineage>
        <taxon>Bacteria</taxon>
        <taxon>Pseudomonadati</taxon>
        <taxon>Pseudomonadota</taxon>
        <taxon>Alphaproteobacteria</taxon>
        <taxon>Sphingomonadales</taxon>
        <taxon>Sphingomonadaceae</taxon>
        <taxon>Sphingomonas</taxon>
    </lineage>
</organism>
<keyword evidence="4 12" id="KW-0375">Hydrogen ion transport</keyword>
<feature type="transmembrane region" description="Helical" evidence="12">
    <location>
        <begin position="22"/>
        <end position="44"/>
    </location>
</feature>
<name>A0ABW4I2G1_9SPHN</name>
<evidence type="ECO:0000256" key="6">
    <source>
        <dbReference type="ARBA" id="ARBA00023065"/>
    </source>
</evidence>
<dbReference type="HAMAP" id="MF_01398">
    <property type="entry name" value="ATP_synth_b_bprime"/>
    <property type="match status" value="1"/>
</dbReference>
<evidence type="ECO:0000256" key="8">
    <source>
        <dbReference type="ARBA" id="ARBA00023310"/>
    </source>
</evidence>
<evidence type="ECO:0000256" key="5">
    <source>
        <dbReference type="ARBA" id="ARBA00022989"/>
    </source>
</evidence>
<evidence type="ECO:0000256" key="4">
    <source>
        <dbReference type="ARBA" id="ARBA00022781"/>
    </source>
</evidence>
<dbReference type="InterPro" id="IPR002146">
    <property type="entry name" value="ATP_synth_b/b'su_bac/chlpt"/>
</dbReference>
<dbReference type="EMBL" id="JBHUDY010000001">
    <property type="protein sequence ID" value="MFD1612119.1"/>
    <property type="molecule type" value="Genomic_DNA"/>
</dbReference>
<keyword evidence="2 12" id="KW-0138">CF(0)</keyword>
<comment type="function">
    <text evidence="10">Component of the F(0) channel, it forms part of the peripheral stalk, linking F(1) to F(0). The b'-subunit is a diverged and duplicated form of b found in plants and photosynthetic bacteria.</text>
</comment>
<protein>
    <recommendedName>
        <fullName evidence="12">ATP synthase subunit b</fullName>
    </recommendedName>
    <alternativeName>
        <fullName evidence="12">ATP synthase F(0) sector subunit b</fullName>
    </alternativeName>
    <alternativeName>
        <fullName evidence="12">ATPase subunit I</fullName>
    </alternativeName>
    <alternativeName>
        <fullName evidence="12">F-type ATPase subunit b</fullName>
        <shortName evidence="12">F-ATPase subunit b</shortName>
    </alternativeName>
</protein>
<evidence type="ECO:0000256" key="13">
    <source>
        <dbReference type="RuleBase" id="RU003848"/>
    </source>
</evidence>
<evidence type="ECO:0000256" key="14">
    <source>
        <dbReference type="SAM" id="Coils"/>
    </source>
</evidence>
<keyword evidence="14" id="KW-0175">Coiled coil</keyword>
<keyword evidence="1 12" id="KW-0813">Transport</keyword>
<comment type="subunit">
    <text evidence="12">F-type ATPases have 2 components, F(1) - the catalytic core - and F(0) - the membrane proton channel. F(1) has five subunits: alpha(3), beta(3), gamma(1), delta(1), epsilon(1). F(0) has three main subunits: a(1), b(2) and c(10-14). The alpha and beta chains form an alternating ring which encloses part of the gamma chain. F(1) is attached to F(0) by a central stalk formed by the gamma and epsilon chains, while a peripheral stalk is formed by the delta and b chains.</text>
</comment>
<dbReference type="Proteomes" id="UP001597115">
    <property type="component" value="Unassembled WGS sequence"/>
</dbReference>
<keyword evidence="16" id="KW-1185">Reference proteome</keyword>
<evidence type="ECO:0000256" key="11">
    <source>
        <dbReference type="ARBA" id="ARBA00037847"/>
    </source>
</evidence>
<keyword evidence="6 12" id="KW-0406">Ion transport</keyword>
<gene>
    <name evidence="12" type="primary">atpF</name>
    <name evidence="15" type="ORF">ACFSCW_09935</name>
</gene>
<keyword evidence="5 12" id="KW-1133">Transmembrane helix</keyword>
<evidence type="ECO:0000256" key="12">
    <source>
        <dbReference type="HAMAP-Rule" id="MF_01398"/>
    </source>
</evidence>
<feature type="coiled-coil region" evidence="14">
    <location>
        <begin position="59"/>
        <end position="89"/>
    </location>
</feature>
<keyword evidence="3 12" id="KW-0812">Transmembrane</keyword>
<evidence type="ECO:0000313" key="16">
    <source>
        <dbReference type="Proteomes" id="UP001597115"/>
    </source>
</evidence>
<proteinExistence type="inferred from homology"/>
<keyword evidence="8 12" id="KW-0066">ATP synthesis</keyword>
<evidence type="ECO:0000256" key="3">
    <source>
        <dbReference type="ARBA" id="ARBA00022692"/>
    </source>
</evidence>
<evidence type="ECO:0000256" key="1">
    <source>
        <dbReference type="ARBA" id="ARBA00022448"/>
    </source>
</evidence>
<sequence length="182" mass="19018">MAEAKTMIAETGTAELHNEPSAFGISAPGWVALSMLVVIGIMLWQKVPALVARLLDSRIDHIKAQLEEASKLRAEAEALLAKAKAQQAASAGDAQAIIAHAQQEASDLIAEAEKTAGDLTVRRAKMAEDKIAAAERAALAEVRAKAAEAATSAAAKLIAERHDAGTDKALVDRTIAGLSRVH</sequence>
<evidence type="ECO:0000256" key="7">
    <source>
        <dbReference type="ARBA" id="ARBA00023136"/>
    </source>
</evidence>
<comment type="similarity">
    <text evidence="12 13">Belongs to the ATPase B chain family.</text>
</comment>
<comment type="subcellular location">
    <subcellularLocation>
        <location evidence="12">Cell membrane</location>
        <topology evidence="12">Single-pass membrane protein</topology>
    </subcellularLocation>
    <subcellularLocation>
        <location evidence="11">Endomembrane system</location>
        <topology evidence="11">Single-pass membrane protein</topology>
    </subcellularLocation>
</comment>
<comment type="caution">
    <text evidence="15">The sequence shown here is derived from an EMBL/GenBank/DDBJ whole genome shotgun (WGS) entry which is preliminary data.</text>
</comment>
<reference evidence="16" key="1">
    <citation type="journal article" date="2019" name="Int. J. Syst. Evol. Microbiol.">
        <title>The Global Catalogue of Microorganisms (GCM) 10K type strain sequencing project: providing services to taxonomists for standard genome sequencing and annotation.</title>
        <authorList>
            <consortium name="The Broad Institute Genomics Platform"/>
            <consortium name="The Broad Institute Genome Sequencing Center for Infectious Disease"/>
            <person name="Wu L."/>
            <person name="Ma J."/>
        </authorList>
    </citation>
    <scope>NUCLEOTIDE SEQUENCE [LARGE SCALE GENOMIC DNA]</scope>
    <source>
        <strain evidence="16">CGMCC 1.16275</strain>
    </source>
</reference>
<accession>A0ABW4I2G1</accession>
<evidence type="ECO:0000313" key="15">
    <source>
        <dbReference type="EMBL" id="MFD1612119.1"/>
    </source>
</evidence>
<keyword evidence="12" id="KW-1003">Cell membrane</keyword>
<comment type="function">
    <text evidence="9 12">F(1)F(0) ATP synthase produces ATP from ADP in the presence of a proton or sodium gradient. F-type ATPases consist of two structural domains, F(1) containing the extramembraneous catalytic core and F(0) containing the membrane proton channel, linked together by a central stalk and a peripheral stalk. During catalysis, ATP synthesis in the catalytic domain of F(1) is coupled via a rotary mechanism of the central stalk subunits to proton translocation.</text>
</comment>
<evidence type="ECO:0000256" key="9">
    <source>
        <dbReference type="ARBA" id="ARBA00025198"/>
    </source>
</evidence>